<protein>
    <submittedName>
        <fullName evidence="2">Uncharacterized protein</fullName>
    </submittedName>
</protein>
<sequence length="142" mass="17964">MNRFQKLSSIVFLLLAFLYPPTLVEAKESTQNNVLNEQSIEAETNLVAGESGELLLAHHHRRQHYYGRRRARRYYHGRRRRGHYYRRRNHNRHYYRQYYRHRRSHGRYYRRARYHGQYYRNGGWELVRDRYGRLVYEWRRHH</sequence>
<dbReference type="EMBL" id="JACJRF010000002">
    <property type="protein sequence ID" value="MBD2342938.1"/>
    <property type="molecule type" value="Genomic_DNA"/>
</dbReference>
<evidence type="ECO:0000313" key="3">
    <source>
        <dbReference type="Proteomes" id="UP000607281"/>
    </source>
</evidence>
<reference evidence="2 3" key="1">
    <citation type="journal article" date="2020" name="ISME J.">
        <title>Comparative genomics reveals insights into cyanobacterial evolution and habitat adaptation.</title>
        <authorList>
            <person name="Chen M.Y."/>
            <person name="Teng W.K."/>
            <person name="Zhao L."/>
            <person name="Hu C.X."/>
            <person name="Zhou Y.K."/>
            <person name="Han B.P."/>
            <person name="Song L.R."/>
            <person name="Shu W.S."/>
        </authorList>
    </citation>
    <scope>NUCLEOTIDE SEQUENCE [LARGE SCALE GENOMIC DNA]</scope>
    <source>
        <strain evidence="2 3">FACHB-260</strain>
    </source>
</reference>
<name>A0ABR8CJD9_9NOST</name>
<accession>A0ABR8CJD9</accession>
<feature type="chain" id="PRO_5046934536" evidence="1">
    <location>
        <begin position="27"/>
        <end position="142"/>
    </location>
</feature>
<evidence type="ECO:0000313" key="2">
    <source>
        <dbReference type="EMBL" id="MBD2342938.1"/>
    </source>
</evidence>
<gene>
    <name evidence="2" type="ORF">H6G18_02090</name>
</gene>
<feature type="signal peptide" evidence="1">
    <location>
        <begin position="1"/>
        <end position="26"/>
    </location>
</feature>
<evidence type="ECO:0000256" key="1">
    <source>
        <dbReference type="SAM" id="SignalP"/>
    </source>
</evidence>
<comment type="caution">
    <text evidence="2">The sequence shown here is derived from an EMBL/GenBank/DDBJ whole genome shotgun (WGS) entry which is preliminary data.</text>
</comment>
<proteinExistence type="predicted"/>
<keyword evidence="3" id="KW-1185">Reference proteome</keyword>
<organism evidence="2 3">
    <name type="scientific">Anabaena subtropica FACHB-260</name>
    <dbReference type="NCBI Taxonomy" id="2692884"/>
    <lineage>
        <taxon>Bacteria</taxon>
        <taxon>Bacillati</taxon>
        <taxon>Cyanobacteriota</taxon>
        <taxon>Cyanophyceae</taxon>
        <taxon>Nostocales</taxon>
        <taxon>Nostocaceae</taxon>
        <taxon>Anabaena</taxon>
    </lineage>
</organism>
<dbReference type="RefSeq" id="WP_190405415.1">
    <property type="nucleotide sequence ID" value="NZ_JACJRF010000002.1"/>
</dbReference>
<keyword evidence="1" id="KW-0732">Signal</keyword>
<dbReference type="Proteomes" id="UP000607281">
    <property type="component" value="Unassembled WGS sequence"/>
</dbReference>